<evidence type="ECO:0000313" key="2">
    <source>
        <dbReference type="EMBL" id="PWW83314.1"/>
    </source>
</evidence>
<organism evidence="2 3">
    <name type="scientific">Prosthecochloris marina</name>
    <dbReference type="NCBI Taxonomy" id="2017681"/>
    <lineage>
        <taxon>Bacteria</taxon>
        <taxon>Pseudomonadati</taxon>
        <taxon>Chlorobiota</taxon>
        <taxon>Chlorobiia</taxon>
        <taxon>Chlorobiales</taxon>
        <taxon>Chlorobiaceae</taxon>
        <taxon>Prosthecochloris</taxon>
    </lineage>
</organism>
<dbReference type="AlphaFoldDB" id="A0A317T9A5"/>
<dbReference type="RefSeq" id="WP_110022195.1">
    <property type="nucleotide sequence ID" value="NZ_PDNZ01000001.1"/>
</dbReference>
<keyword evidence="3" id="KW-1185">Reference proteome</keyword>
<dbReference type="CDD" id="cd02440">
    <property type="entry name" value="AdoMet_MTases"/>
    <property type="match status" value="1"/>
</dbReference>
<dbReference type="SUPFAM" id="SSF53335">
    <property type="entry name" value="S-adenosyl-L-methionine-dependent methyltransferases"/>
    <property type="match status" value="1"/>
</dbReference>
<sequence>MASVKEHYDEVLSDVYSWMFGGFEAGIQRNIEFINKHKLAPRGSGIAVDLGAGCGFQSIPLAEAGYSVTSFDIDAKLLQELRDNSEKLDIRTIEGDLIDFDNVVKSNAELIVCMTDTIVHLESKEKVTSLFAKVFKVLEPGGKFIITFRDLTHELKDLDRFLPVKSDDTIIFTCFLEYELEKVKVHDLVYKKSSGVWELFKSFYRKLRLSEDWVNAQLSQCGFEKIDSTVENGLITVIGNK</sequence>
<dbReference type="Gene3D" id="3.40.50.150">
    <property type="entry name" value="Vaccinia Virus protein VP39"/>
    <property type="match status" value="1"/>
</dbReference>
<dbReference type="GO" id="GO:0008168">
    <property type="term" value="F:methyltransferase activity"/>
    <property type="evidence" value="ECO:0007669"/>
    <property type="project" value="UniProtKB-KW"/>
</dbReference>
<dbReference type="OrthoDB" id="9804312at2"/>
<dbReference type="Pfam" id="PF13649">
    <property type="entry name" value="Methyltransf_25"/>
    <property type="match status" value="1"/>
</dbReference>
<comment type="caution">
    <text evidence="2">The sequence shown here is derived from an EMBL/GenBank/DDBJ whole genome shotgun (WGS) entry which is preliminary data.</text>
</comment>
<feature type="domain" description="Methyltransferase" evidence="1">
    <location>
        <begin position="48"/>
        <end position="142"/>
    </location>
</feature>
<reference evidence="3" key="1">
    <citation type="submission" date="2017-10" db="EMBL/GenBank/DDBJ databases">
        <authorList>
            <person name="Gaisin V.A."/>
            <person name="Rysina M.S."/>
            <person name="Grouzdev D.S."/>
        </authorList>
    </citation>
    <scope>NUCLEOTIDE SEQUENCE [LARGE SCALE GENOMIC DNA]</scope>
    <source>
        <strain evidence="3">V1</strain>
    </source>
</reference>
<keyword evidence="2" id="KW-0489">Methyltransferase</keyword>
<dbReference type="Gene3D" id="2.20.25.110">
    <property type="entry name" value="S-adenosyl-L-methionine-dependent methyltransferases"/>
    <property type="match status" value="1"/>
</dbReference>
<evidence type="ECO:0000259" key="1">
    <source>
        <dbReference type="Pfam" id="PF13649"/>
    </source>
</evidence>
<gene>
    <name evidence="2" type="ORF">CR164_01815</name>
</gene>
<accession>A0A317T9A5</accession>
<keyword evidence="2" id="KW-0808">Transferase</keyword>
<protein>
    <submittedName>
        <fullName evidence="2">SAM-dependent methyltransferase</fullName>
    </submittedName>
</protein>
<name>A0A317T9A5_9CHLB</name>
<proteinExistence type="predicted"/>
<dbReference type="InterPro" id="IPR041698">
    <property type="entry name" value="Methyltransf_25"/>
</dbReference>
<dbReference type="GO" id="GO:0032259">
    <property type="term" value="P:methylation"/>
    <property type="evidence" value="ECO:0007669"/>
    <property type="project" value="UniProtKB-KW"/>
</dbReference>
<dbReference type="InterPro" id="IPR029063">
    <property type="entry name" value="SAM-dependent_MTases_sf"/>
</dbReference>
<dbReference type="Proteomes" id="UP000246278">
    <property type="component" value="Unassembled WGS sequence"/>
</dbReference>
<evidence type="ECO:0000313" key="3">
    <source>
        <dbReference type="Proteomes" id="UP000246278"/>
    </source>
</evidence>
<dbReference type="EMBL" id="PDNZ01000001">
    <property type="protein sequence ID" value="PWW83314.1"/>
    <property type="molecule type" value="Genomic_DNA"/>
</dbReference>